<dbReference type="Pfam" id="PF00443">
    <property type="entry name" value="UCH"/>
    <property type="match status" value="1"/>
</dbReference>
<dbReference type="PROSITE" id="PS50271">
    <property type="entry name" value="ZF_UBP"/>
    <property type="match status" value="1"/>
</dbReference>
<feature type="domain" description="USP" evidence="6">
    <location>
        <begin position="146"/>
        <end position="573"/>
    </location>
</feature>
<accession>A0A1Z5KCS6</accession>
<dbReference type="InterPro" id="IPR038765">
    <property type="entry name" value="Papain-like_cys_pep_sf"/>
</dbReference>
<dbReference type="InterPro" id="IPR028889">
    <property type="entry name" value="USP"/>
</dbReference>
<dbReference type="Gene3D" id="3.30.40.10">
    <property type="entry name" value="Zinc/RING finger domain, C3HC4 (zinc finger)"/>
    <property type="match status" value="1"/>
</dbReference>
<dbReference type="InterPro" id="IPR001394">
    <property type="entry name" value="Peptidase_C19_UCH"/>
</dbReference>
<protein>
    <submittedName>
        <fullName evidence="8">U4/U6.U5 tri-snRNP-associated protein 2</fullName>
    </submittedName>
</protein>
<keyword evidence="3" id="KW-0862">Zinc</keyword>
<feature type="domain" description="UBP-type" evidence="7">
    <location>
        <begin position="23"/>
        <end position="121"/>
    </location>
</feature>
<keyword evidence="1" id="KW-0479">Metal-binding</keyword>
<evidence type="ECO:0000256" key="3">
    <source>
        <dbReference type="ARBA" id="ARBA00022833"/>
    </source>
</evidence>
<sequence length="579" mass="65757">METDNTANRKRKQSAVDDDVTNQTCPYLDTVQRSLLDFDLEPACSITLETGPHIYGCLVCGKFFRGRGRQTPAYTHAVEESHFVFVHLNKRTFHCLPDDYEIHDTSLSDIRAALHPQFTPEQIESLDLNTQLSRDLLGRRYLPGFIGLNNLHKTDCINAVVQALAHVPPLRDYFLRQAEINNTNNIHKHRLAYHVTECFGELVRKMWSDTRFKSHVDPHRLVQAVAAASKTKFPVGQQAEAGELVAWLLHQLHLGTGGNLNMNSKKKSKQQSIIQKVFQGEVMVVTRQAARSGNHRVKESETERSDDREGSGDEEEEPEMLNGDVPTVPAPKVEETTTTSSFLQLTLDIPEKPLFRDENGGLVIPQEPLSSVLRKFDGVSFWDAVSASGVVQRKQYRLLRLPNYLILHLARFKTNQYSREKNPTIVAFPVKNLDLSDYVKPVEGKPKLPTEAEVRRMNVAELKDLMHKHGQSEVVKGALEKSKLLDLVLDFVVKRLPDLLADKYDLIANITHESPVDVGREGKHDPLQEGSYKCHIQHRGANQWYEMQDLHVQEIMPQQIGLSESYVLIFERKSAQKMS</sequence>
<feature type="region of interest" description="Disordered" evidence="5">
    <location>
        <begin position="289"/>
        <end position="331"/>
    </location>
</feature>
<dbReference type="PROSITE" id="PS50235">
    <property type="entry name" value="USP_3"/>
    <property type="match status" value="1"/>
</dbReference>
<evidence type="ECO:0000313" key="8">
    <source>
        <dbReference type="EMBL" id="GAX23728.1"/>
    </source>
</evidence>
<feature type="compositionally biased region" description="Basic and acidic residues" evidence="5">
    <location>
        <begin position="296"/>
        <end position="311"/>
    </location>
</feature>
<comment type="caution">
    <text evidence="8">The sequence shown here is derived from an EMBL/GenBank/DDBJ whole genome shotgun (WGS) entry which is preliminary data.</text>
</comment>
<dbReference type="SUPFAM" id="SSF57850">
    <property type="entry name" value="RING/U-box"/>
    <property type="match status" value="1"/>
</dbReference>
<dbReference type="GO" id="GO:0016579">
    <property type="term" value="P:protein deubiquitination"/>
    <property type="evidence" value="ECO:0007669"/>
    <property type="project" value="InterPro"/>
</dbReference>
<dbReference type="OrthoDB" id="10263353at2759"/>
<dbReference type="InterPro" id="IPR050185">
    <property type="entry name" value="Ub_carboxyl-term_hydrolase"/>
</dbReference>
<dbReference type="SUPFAM" id="SSF54001">
    <property type="entry name" value="Cysteine proteinases"/>
    <property type="match status" value="1"/>
</dbReference>
<name>A0A1Z5KCS6_FISSO</name>
<keyword evidence="2 4" id="KW-0863">Zinc-finger</keyword>
<reference evidence="8 9" key="1">
    <citation type="journal article" date="2015" name="Plant Cell">
        <title>Oil accumulation by the oleaginous diatom Fistulifera solaris as revealed by the genome and transcriptome.</title>
        <authorList>
            <person name="Tanaka T."/>
            <person name="Maeda Y."/>
            <person name="Veluchamy A."/>
            <person name="Tanaka M."/>
            <person name="Abida H."/>
            <person name="Marechal E."/>
            <person name="Bowler C."/>
            <person name="Muto M."/>
            <person name="Sunaga Y."/>
            <person name="Tanaka M."/>
            <person name="Yoshino T."/>
            <person name="Taniguchi T."/>
            <person name="Fukuda Y."/>
            <person name="Nemoto M."/>
            <person name="Matsumoto M."/>
            <person name="Wong P.S."/>
            <person name="Aburatani S."/>
            <person name="Fujibuchi W."/>
        </authorList>
    </citation>
    <scope>NUCLEOTIDE SEQUENCE [LARGE SCALE GENOMIC DNA]</scope>
    <source>
        <strain evidence="8 9">JPCC DA0580</strain>
    </source>
</reference>
<dbReference type="Proteomes" id="UP000198406">
    <property type="component" value="Unassembled WGS sequence"/>
</dbReference>
<evidence type="ECO:0000313" key="9">
    <source>
        <dbReference type="Proteomes" id="UP000198406"/>
    </source>
</evidence>
<gene>
    <name evidence="8" type="ORF">FisN_12Hh305</name>
</gene>
<dbReference type="EMBL" id="BDSP01000203">
    <property type="protein sequence ID" value="GAX23728.1"/>
    <property type="molecule type" value="Genomic_DNA"/>
</dbReference>
<organism evidence="8 9">
    <name type="scientific">Fistulifera solaris</name>
    <name type="common">Oleaginous diatom</name>
    <dbReference type="NCBI Taxonomy" id="1519565"/>
    <lineage>
        <taxon>Eukaryota</taxon>
        <taxon>Sar</taxon>
        <taxon>Stramenopiles</taxon>
        <taxon>Ochrophyta</taxon>
        <taxon>Bacillariophyta</taxon>
        <taxon>Bacillariophyceae</taxon>
        <taxon>Bacillariophycidae</taxon>
        <taxon>Naviculales</taxon>
        <taxon>Naviculaceae</taxon>
        <taxon>Fistulifera</taxon>
    </lineage>
</organism>
<dbReference type="FunCoup" id="A0A1Z5KCS6">
    <property type="interactions" value="864"/>
</dbReference>
<evidence type="ECO:0000259" key="6">
    <source>
        <dbReference type="PROSITE" id="PS50235"/>
    </source>
</evidence>
<dbReference type="GO" id="GO:0004843">
    <property type="term" value="F:cysteine-type deubiquitinase activity"/>
    <property type="evidence" value="ECO:0007669"/>
    <property type="project" value="InterPro"/>
</dbReference>
<evidence type="ECO:0000256" key="4">
    <source>
        <dbReference type="PROSITE-ProRule" id="PRU00502"/>
    </source>
</evidence>
<dbReference type="AlphaFoldDB" id="A0A1Z5KCS6"/>
<evidence type="ECO:0000256" key="1">
    <source>
        <dbReference type="ARBA" id="ARBA00022723"/>
    </source>
</evidence>
<dbReference type="PANTHER" id="PTHR21646:SF16">
    <property type="entry name" value="U4_U6.U5 TRI-SNRNP-ASSOCIATED PROTEIN 2"/>
    <property type="match status" value="1"/>
</dbReference>
<dbReference type="PANTHER" id="PTHR21646">
    <property type="entry name" value="UBIQUITIN CARBOXYL-TERMINAL HYDROLASE"/>
    <property type="match status" value="1"/>
</dbReference>
<dbReference type="InterPro" id="IPR001607">
    <property type="entry name" value="Znf_UBP"/>
</dbReference>
<dbReference type="InParanoid" id="A0A1Z5KCS6"/>
<dbReference type="Pfam" id="PF02148">
    <property type="entry name" value="zf-UBP"/>
    <property type="match status" value="1"/>
</dbReference>
<proteinExistence type="predicted"/>
<evidence type="ECO:0000256" key="2">
    <source>
        <dbReference type="ARBA" id="ARBA00022771"/>
    </source>
</evidence>
<evidence type="ECO:0000259" key="7">
    <source>
        <dbReference type="PROSITE" id="PS50271"/>
    </source>
</evidence>
<dbReference type="Gene3D" id="3.90.70.10">
    <property type="entry name" value="Cysteine proteinases"/>
    <property type="match status" value="1"/>
</dbReference>
<dbReference type="GO" id="GO:0008270">
    <property type="term" value="F:zinc ion binding"/>
    <property type="evidence" value="ECO:0007669"/>
    <property type="project" value="UniProtKB-KW"/>
</dbReference>
<evidence type="ECO:0000256" key="5">
    <source>
        <dbReference type="SAM" id="MobiDB-lite"/>
    </source>
</evidence>
<dbReference type="InterPro" id="IPR013083">
    <property type="entry name" value="Znf_RING/FYVE/PHD"/>
</dbReference>
<keyword evidence="9" id="KW-1185">Reference proteome</keyword>